<sequence length="172" mass="17860">MELDDKIEEAQLKGQEQLAEMIRAQGTVLASDVVGQSMLLEAQQAERELGFATATIDAGLWNAEQNYAMSEFDIALGKYAADHRAVSSLSGGPTEAPSASFMTIKPIKQQAPKKPSILGPILSGVTAGFTTYIGTSGFRGGGAGLPGGGGTGAVQNTTSFTPTYQPTGIYNV</sequence>
<keyword evidence="2" id="KW-1185">Reference proteome</keyword>
<dbReference type="GeneID" id="11538143"/>
<protein>
    <submittedName>
        <fullName evidence="1">Predicted protein</fullName>
    </submittedName>
</protein>
<evidence type="ECO:0000313" key="2">
    <source>
        <dbReference type="Proteomes" id="UP000006533"/>
    </source>
</evidence>
<accession>E3SP47</accession>
<gene>
    <name evidence="1" type="ORF">CYPG_00024</name>
</gene>
<evidence type="ECO:0000313" key="1">
    <source>
        <dbReference type="EMBL" id="ADP00164.1"/>
    </source>
</evidence>
<dbReference type="KEGG" id="vg:11538143"/>
<proteinExistence type="predicted"/>
<dbReference type="RefSeq" id="YP_005087536.1">
    <property type="nucleotide sequence ID" value="NC_016659.1"/>
</dbReference>
<reference evidence="1 2" key="1">
    <citation type="submission" date="2009-10" db="EMBL/GenBank/DDBJ databases">
        <title>The Genome Sequence of Cyanophage NATL2A-133.</title>
        <authorList>
            <consortium name="The Broad Institute Genome Sequencing Platform"/>
            <person name="Henn M.R."/>
            <person name="Sullivan M.S."/>
            <person name="Osburne M.S."/>
            <person name="Levin J."/>
            <person name="Malboeuf C."/>
            <person name="Casali M."/>
            <person name="Russ C."/>
            <person name="Lennon N."/>
            <person name="Erlich R."/>
            <person name="Young S.K."/>
            <person name="Koehrsen M."/>
            <person name="Yandava C."/>
            <person name="Zeng Q."/>
            <person name="Alvarado L."/>
            <person name="Anderson S."/>
            <person name="Berlin A."/>
            <person name="Borenstein D."/>
            <person name="Chen Z."/>
            <person name="Engels R."/>
            <person name="Freedman E."/>
            <person name="Gellesch M."/>
            <person name="Goldberg J."/>
            <person name="Green L."/>
            <person name="Griggs A."/>
            <person name="Gujja S."/>
            <person name="Heiman D."/>
            <person name="Hepburn T."/>
            <person name="Howarth C."/>
            <person name="Jen D."/>
            <person name="Larson L."/>
            <person name="Lewis B."/>
            <person name="Mehta T."/>
            <person name="Park D."/>
            <person name="Pearson M."/>
            <person name="Roberts A."/>
            <person name="Ryan E."/>
            <person name="Saif S."/>
            <person name="Shea T."/>
            <person name="Shenoy N."/>
            <person name="Sisk P."/>
            <person name="Stolte C."/>
            <person name="Sykes S."/>
            <person name="Walk T."/>
            <person name="White J."/>
            <person name="Yu Q."/>
            <person name="Coleman M.L."/>
            <person name="Huang K.H."/>
            <person name="Weigele P.R."/>
            <person name="DeFrancesco A.S."/>
            <person name="Kern S.E."/>
            <person name="Thompson L.R."/>
            <person name="Fu R."/>
            <person name="Hombeck B."/>
            <person name="Chisholm S.W."/>
            <person name="Haas B."/>
            <person name="Nusbaum C."/>
            <person name="Galagan J."/>
            <person name="Birren B."/>
        </authorList>
    </citation>
    <scope>NUCLEOTIDE SEQUENCE [LARGE SCALE GENOMIC DNA]</scope>
    <source>
        <strain evidence="1">NATL2A-133</strain>
    </source>
</reference>
<dbReference type="EMBL" id="GU071104">
    <property type="protein sequence ID" value="ADP00164.1"/>
    <property type="molecule type" value="Genomic_DNA"/>
</dbReference>
<dbReference type="Proteomes" id="UP000006533">
    <property type="component" value="Segment"/>
</dbReference>
<name>E3SP47_9CAUD</name>
<organism evidence="1 2">
    <name type="scientific">Cyanophage NATL2A-133</name>
    <dbReference type="NCBI Taxonomy" id="445692"/>
    <lineage>
        <taxon>Viruses</taxon>
        <taxon>Duplodnaviria</taxon>
        <taxon>Heunggongvirae</taxon>
        <taxon>Uroviricota</taxon>
        <taxon>Caudoviricetes</taxon>
        <taxon>Autographivirales</taxon>
        <taxon>Sechaudvirinae</taxon>
        <taxon>Tangaroavirus</taxon>
        <taxon>Tangaroavirus NATL2A133</taxon>
    </lineage>
</organism>